<dbReference type="GO" id="GO:0051603">
    <property type="term" value="P:proteolysis involved in protein catabolic process"/>
    <property type="evidence" value="ECO:0007669"/>
    <property type="project" value="TreeGrafter"/>
</dbReference>
<dbReference type="GO" id="GO:0005773">
    <property type="term" value="C:vacuole"/>
    <property type="evidence" value="ECO:0007669"/>
    <property type="project" value="GOC"/>
</dbReference>
<reference evidence="2 3" key="1">
    <citation type="submission" date="2020-09" db="EMBL/GenBank/DDBJ databases">
        <title>De no assembly of potato wild relative species, Solanum commersonii.</title>
        <authorList>
            <person name="Cho K."/>
        </authorList>
    </citation>
    <scope>NUCLEOTIDE SEQUENCE [LARGE SCALE GENOMIC DNA]</scope>
    <source>
        <strain evidence="2">LZ3.2</strain>
        <tissue evidence="2">Leaf</tissue>
    </source>
</reference>
<keyword evidence="3" id="KW-1185">Reference proteome</keyword>
<proteinExistence type="inferred from homology"/>
<dbReference type="EMBL" id="JACXVP010000009">
    <property type="protein sequence ID" value="KAG5587767.1"/>
    <property type="molecule type" value="Genomic_DNA"/>
</dbReference>
<feature type="non-terminal residue" evidence="2">
    <location>
        <position position="1"/>
    </location>
</feature>
<comment type="similarity">
    <text evidence="1">Belongs to the peptidase C13 family.</text>
</comment>
<protein>
    <submittedName>
        <fullName evidence="2">Uncharacterized protein</fullName>
    </submittedName>
</protein>
<organism evidence="2 3">
    <name type="scientific">Solanum commersonii</name>
    <name type="common">Commerson's wild potato</name>
    <name type="synonym">Commerson's nightshade</name>
    <dbReference type="NCBI Taxonomy" id="4109"/>
    <lineage>
        <taxon>Eukaryota</taxon>
        <taxon>Viridiplantae</taxon>
        <taxon>Streptophyta</taxon>
        <taxon>Embryophyta</taxon>
        <taxon>Tracheophyta</taxon>
        <taxon>Spermatophyta</taxon>
        <taxon>Magnoliopsida</taxon>
        <taxon>eudicotyledons</taxon>
        <taxon>Gunneridae</taxon>
        <taxon>Pentapetalae</taxon>
        <taxon>asterids</taxon>
        <taxon>lamiids</taxon>
        <taxon>Solanales</taxon>
        <taxon>Solanaceae</taxon>
        <taxon>Solanoideae</taxon>
        <taxon>Solaneae</taxon>
        <taxon>Solanum</taxon>
    </lineage>
</organism>
<dbReference type="AlphaFoldDB" id="A0A9J5XJP8"/>
<dbReference type="GO" id="GO:0004197">
    <property type="term" value="F:cysteine-type endopeptidase activity"/>
    <property type="evidence" value="ECO:0007669"/>
    <property type="project" value="TreeGrafter"/>
</dbReference>
<name>A0A9J5XJP8_SOLCO</name>
<gene>
    <name evidence="2" type="ORF">H5410_048201</name>
</gene>
<evidence type="ECO:0000313" key="2">
    <source>
        <dbReference type="EMBL" id="KAG5587767.1"/>
    </source>
</evidence>
<sequence length="72" mass="7992">MLTDKPCRPILLYQADVCDACQLLIKGGLKDENIIDYTRDDVNVDNFLAVLFGNQTALTRYQKDGNSGLRGA</sequence>
<dbReference type="PANTHER" id="PTHR12000:SF42">
    <property type="entry name" value="LEGUMAIN"/>
    <property type="match status" value="1"/>
</dbReference>
<dbReference type="GO" id="GO:0006624">
    <property type="term" value="P:vacuolar protein processing"/>
    <property type="evidence" value="ECO:0007669"/>
    <property type="project" value="TreeGrafter"/>
</dbReference>
<dbReference type="OrthoDB" id="1304040at2759"/>
<accession>A0A9J5XJP8</accession>
<dbReference type="InterPro" id="IPR001096">
    <property type="entry name" value="Peptidase_C13"/>
</dbReference>
<dbReference type="Proteomes" id="UP000824120">
    <property type="component" value="Chromosome 9"/>
</dbReference>
<comment type="caution">
    <text evidence="2">The sequence shown here is derived from an EMBL/GenBank/DDBJ whole genome shotgun (WGS) entry which is preliminary data.</text>
</comment>
<dbReference type="PANTHER" id="PTHR12000">
    <property type="entry name" value="HEMOGLOBINASE FAMILY MEMBER"/>
    <property type="match status" value="1"/>
</dbReference>
<evidence type="ECO:0000313" key="3">
    <source>
        <dbReference type="Proteomes" id="UP000824120"/>
    </source>
</evidence>
<evidence type="ECO:0000256" key="1">
    <source>
        <dbReference type="ARBA" id="ARBA00009941"/>
    </source>
</evidence>